<organism evidence="1 2">
    <name type="scientific">Marivirga lumbricoides</name>
    <dbReference type="NCBI Taxonomy" id="1046115"/>
    <lineage>
        <taxon>Bacteria</taxon>
        <taxon>Pseudomonadati</taxon>
        <taxon>Bacteroidota</taxon>
        <taxon>Cytophagia</taxon>
        <taxon>Cytophagales</taxon>
        <taxon>Marivirgaceae</taxon>
        <taxon>Marivirga</taxon>
    </lineage>
</organism>
<evidence type="ECO:0000313" key="1">
    <source>
        <dbReference type="EMBL" id="GGC36774.1"/>
    </source>
</evidence>
<keyword evidence="2" id="KW-1185">Reference proteome</keyword>
<comment type="caution">
    <text evidence="1">The sequence shown here is derived from an EMBL/GenBank/DDBJ whole genome shotgun (WGS) entry which is preliminary data.</text>
</comment>
<protein>
    <submittedName>
        <fullName evidence="1">Uncharacterized protein</fullName>
    </submittedName>
</protein>
<accession>A0ABQ1M8T0</accession>
<name>A0ABQ1M8T0_9BACT</name>
<proteinExistence type="predicted"/>
<dbReference type="Proteomes" id="UP000636010">
    <property type="component" value="Unassembled WGS sequence"/>
</dbReference>
<gene>
    <name evidence="1" type="ORF">GCM10011506_22710</name>
</gene>
<reference evidence="2" key="1">
    <citation type="journal article" date="2019" name="Int. J. Syst. Evol. Microbiol.">
        <title>The Global Catalogue of Microorganisms (GCM) 10K type strain sequencing project: providing services to taxonomists for standard genome sequencing and annotation.</title>
        <authorList>
            <consortium name="The Broad Institute Genomics Platform"/>
            <consortium name="The Broad Institute Genome Sequencing Center for Infectious Disease"/>
            <person name="Wu L."/>
            <person name="Ma J."/>
        </authorList>
    </citation>
    <scope>NUCLEOTIDE SEQUENCE [LARGE SCALE GENOMIC DNA]</scope>
    <source>
        <strain evidence="2">CGMCC 1.10832</strain>
    </source>
</reference>
<evidence type="ECO:0000313" key="2">
    <source>
        <dbReference type="Proteomes" id="UP000636010"/>
    </source>
</evidence>
<dbReference type="EMBL" id="BMEC01000007">
    <property type="protein sequence ID" value="GGC36774.1"/>
    <property type="molecule type" value="Genomic_DNA"/>
</dbReference>
<sequence length="58" mass="6273">MKAKMGNNNNWQAKPVKIALGLIKTRAKSLNFSVSPMPSIIIAMATGISKSEKSGIWI</sequence>